<gene>
    <name evidence="2" type="ORF">VFPPC_11539</name>
</gene>
<organism evidence="2 3">
    <name type="scientific">Pochonia chlamydosporia 170</name>
    <dbReference type="NCBI Taxonomy" id="1380566"/>
    <lineage>
        <taxon>Eukaryota</taxon>
        <taxon>Fungi</taxon>
        <taxon>Dikarya</taxon>
        <taxon>Ascomycota</taxon>
        <taxon>Pezizomycotina</taxon>
        <taxon>Sordariomycetes</taxon>
        <taxon>Hypocreomycetidae</taxon>
        <taxon>Hypocreales</taxon>
        <taxon>Clavicipitaceae</taxon>
        <taxon>Pochonia</taxon>
    </lineage>
</organism>
<comment type="caution">
    <text evidence="2">The sequence shown here is derived from an EMBL/GenBank/DDBJ whole genome shotgun (WGS) entry which is preliminary data.</text>
</comment>
<dbReference type="GeneID" id="28853687"/>
<name>A0A179EZT9_METCM</name>
<reference evidence="2 3" key="1">
    <citation type="journal article" date="2016" name="PLoS Pathog.">
        <title>Biosynthesis of antibiotic leucinostatins in bio-control fungus Purpureocillium lilacinum and their inhibition on phytophthora revealed by genome mining.</title>
        <authorList>
            <person name="Wang G."/>
            <person name="Liu Z."/>
            <person name="Lin R."/>
            <person name="Li E."/>
            <person name="Mao Z."/>
            <person name="Ling J."/>
            <person name="Yang Y."/>
            <person name="Yin W.B."/>
            <person name="Xie B."/>
        </authorList>
    </citation>
    <scope>NUCLEOTIDE SEQUENCE [LARGE SCALE GENOMIC DNA]</scope>
    <source>
        <strain evidence="2">170</strain>
    </source>
</reference>
<protein>
    <submittedName>
        <fullName evidence="2">Uncharacterized protein</fullName>
    </submittedName>
</protein>
<dbReference type="AlphaFoldDB" id="A0A179EZT9"/>
<dbReference type="Proteomes" id="UP000078397">
    <property type="component" value="Unassembled WGS sequence"/>
</dbReference>
<evidence type="ECO:0000313" key="3">
    <source>
        <dbReference type="Proteomes" id="UP000078397"/>
    </source>
</evidence>
<accession>A0A179EZT9</accession>
<dbReference type="EMBL" id="LSBJ02000016">
    <property type="protein sequence ID" value="OAQ58419.2"/>
    <property type="molecule type" value="Genomic_DNA"/>
</dbReference>
<dbReference type="KEGG" id="pchm:VFPPC_11539"/>
<feature type="chain" id="PRO_5012633500" evidence="1">
    <location>
        <begin position="24"/>
        <end position="103"/>
    </location>
</feature>
<feature type="signal peptide" evidence="1">
    <location>
        <begin position="1"/>
        <end position="23"/>
    </location>
</feature>
<keyword evidence="3" id="KW-1185">Reference proteome</keyword>
<proteinExistence type="predicted"/>
<evidence type="ECO:0000313" key="2">
    <source>
        <dbReference type="EMBL" id="OAQ58419.2"/>
    </source>
</evidence>
<dbReference type="RefSeq" id="XP_018136579.2">
    <property type="nucleotide sequence ID" value="XM_018289693.2"/>
</dbReference>
<keyword evidence="1" id="KW-0732">Signal</keyword>
<sequence length="103" mass="11300">MHVAKTVIALWALSSIAAESVSAMHGSSVNKDSTQCLSECAAAQREFANLRGARLFLCSCGSPFLKKADDCAACLIYHDVWKYLTPWIALISYCNPRRDECVV</sequence>
<evidence type="ECO:0000256" key="1">
    <source>
        <dbReference type="SAM" id="SignalP"/>
    </source>
</evidence>